<dbReference type="CDD" id="cd06261">
    <property type="entry name" value="TM_PBP2"/>
    <property type="match status" value="1"/>
</dbReference>
<accession>A0ABV6F7W5</accession>
<keyword evidence="11" id="KW-1185">Reference proteome</keyword>
<comment type="similarity">
    <text evidence="7">Belongs to the binding-protein-dependent transport system permease family.</text>
</comment>
<evidence type="ECO:0000256" key="6">
    <source>
        <dbReference type="ARBA" id="ARBA00023136"/>
    </source>
</evidence>
<evidence type="ECO:0000256" key="2">
    <source>
        <dbReference type="ARBA" id="ARBA00022448"/>
    </source>
</evidence>
<dbReference type="InterPro" id="IPR000515">
    <property type="entry name" value="MetI-like"/>
</dbReference>
<keyword evidence="2 7" id="KW-0813">Transport</keyword>
<evidence type="ECO:0000256" key="3">
    <source>
        <dbReference type="ARBA" id="ARBA00022475"/>
    </source>
</evidence>
<keyword evidence="3" id="KW-1003">Cell membrane</keyword>
<feature type="transmembrane region" description="Helical" evidence="7">
    <location>
        <begin position="325"/>
        <end position="353"/>
    </location>
</feature>
<gene>
    <name evidence="10" type="ORF">ACFFIO_13425</name>
</gene>
<sequence>MSTTSAPERAAASPSPRIGPRRDCAGHRVRTGRAESGGRTARAAWLVARRLAWTVPMLVVVSLGIFALAALSPADATSGFLGANEEFASGDSRVNVTGLLVSGNWLQSWFGWAGSALAGDPGWSTVYRAPVAEVVASRLPWTVLIMAFGLVVAAVVSVAVALGIARRPGHPVSRIVASGLWTVSAVPSFLVTLGLMAVFALGLGWLPAGGLTDAGADIGVAQVAVHMVLPTLAVAVSQLPWMTLHLQESLAGQLQGPAVAAARVRGLSETTILLRHVLPAASVPVLAIAGTRLPEIVAGAALVELVLSWPGLGQSLVDAALAGDLALLAATGVLLTALSLLGGLVADLALVGLDPRVDPRGL</sequence>
<evidence type="ECO:0000313" key="10">
    <source>
        <dbReference type="EMBL" id="MFC0249501.1"/>
    </source>
</evidence>
<feature type="region of interest" description="Disordered" evidence="8">
    <location>
        <begin position="1"/>
        <end position="35"/>
    </location>
</feature>
<keyword evidence="4 7" id="KW-0812">Transmembrane</keyword>
<name>A0ABV6F7W5_9MICC</name>
<evidence type="ECO:0000256" key="8">
    <source>
        <dbReference type="SAM" id="MobiDB-lite"/>
    </source>
</evidence>
<dbReference type="PANTHER" id="PTHR43163">
    <property type="entry name" value="DIPEPTIDE TRANSPORT SYSTEM PERMEASE PROTEIN DPPB-RELATED"/>
    <property type="match status" value="1"/>
</dbReference>
<feature type="compositionally biased region" description="Low complexity" evidence="8">
    <location>
        <begin position="1"/>
        <end position="16"/>
    </location>
</feature>
<organism evidence="10 11">
    <name type="scientific">Citricoccus parietis</name>
    <dbReference type="NCBI Taxonomy" id="592307"/>
    <lineage>
        <taxon>Bacteria</taxon>
        <taxon>Bacillati</taxon>
        <taxon>Actinomycetota</taxon>
        <taxon>Actinomycetes</taxon>
        <taxon>Micrococcales</taxon>
        <taxon>Micrococcaceae</taxon>
        <taxon>Citricoccus</taxon>
    </lineage>
</organism>
<feature type="transmembrane region" description="Helical" evidence="7">
    <location>
        <begin position="218"/>
        <end position="236"/>
    </location>
</feature>
<evidence type="ECO:0000259" key="9">
    <source>
        <dbReference type="PROSITE" id="PS50928"/>
    </source>
</evidence>
<evidence type="ECO:0000256" key="4">
    <source>
        <dbReference type="ARBA" id="ARBA00022692"/>
    </source>
</evidence>
<dbReference type="InterPro" id="IPR035906">
    <property type="entry name" value="MetI-like_sf"/>
</dbReference>
<keyword evidence="5 7" id="KW-1133">Transmembrane helix</keyword>
<feature type="domain" description="ABC transmembrane type-1" evidence="9">
    <location>
        <begin position="139"/>
        <end position="346"/>
    </location>
</feature>
<dbReference type="PANTHER" id="PTHR43163:SF9">
    <property type="entry name" value="ABC TRANSPORTER PERMEASE PROTEIN"/>
    <property type="match status" value="1"/>
</dbReference>
<reference evidence="10 11" key="1">
    <citation type="submission" date="2024-09" db="EMBL/GenBank/DDBJ databases">
        <authorList>
            <person name="Sun Q."/>
            <person name="Mori K."/>
        </authorList>
    </citation>
    <scope>NUCLEOTIDE SEQUENCE [LARGE SCALE GENOMIC DNA]</scope>
    <source>
        <strain evidence="10 11">CCM 7609</strain>
    </source>
</reference>
<evidence type="ECO:0000256" key="7">
    <source>
        <dbReference type="RuleBase" id="RU363032"/>
    </source>
</evidence>
<evidence type="ECO:0000256" key="1">
    <source>
        <dbReference type="ARBA" id="ARBA00004651"/>
    </source>
</evidence>
<dbReference type="EMBL" id="JBHLWH010000039">
    <property type="protein sequence ID" value="MFC0249501.1"/>
    <property type="molecule type" value="Genomic_DNA"/>
</dbReference>
<dbReference type="Pfam" id="PF00528">
    <property type="entry name" value="BPD_transp_1"/>
    <property type="match status" value="1"/>
</dbReference>
<proteinExistence type="inferred from homology"/>
<keyword evidence="6 7" id="KW-0472">Membrane</keyword>
<dbReference type="Proteomes" id="UP001589766">
    <property type="component" value="Unassembled WGS sequence"/>
</dbReference>
<evidence type="ECO:0000313" key="11">
    <source>
        <dbReference type="Proteomes" id="UP001589766"/>
    </source>
</evidence>
<protein>
    <submittedName>
        <fullName evidence="10">ABC transporter permease</fullName>
    </submittedName>
</protein>
<feature type="transmembrane region" description="Helical" evidence="7">
    <location>
        <begin position="51"/>
        <end position="71"/>
    </location>
</feature>
<comment type="caution">
    <text evidence="10">The sequence shown here is derived from an EMBL/GenBank/DDBJ whole genome shotgun (WGS) entry which is preliminary data.</text>
</comment>
<feature type="transmembrane region" description="Helical" evidence="7">
    <location>
        <begin position="141"/>
        <end position="164"/>
    </location>
</feature>
<dbReference type="Gene3D" id="1.10.3720.10">
    <property type="entry name" value="MetI-like"/>
    <property type="match status" value="1"/>
</dbReference>
<comment type="subcellular location">
    <subcellularLocation>
        <location evidence="1 7">Cell membrane</location>
        <topology evidence="1 7">Multi-pass membrane protein</topology>
    </subcellularLocation>
</comment>
<dbReference type="PROSITE" id="PS50928">
    <property type="entry name" value="ABC_TM1"/>
    <property type="match status" value="1"/>
</dbReference>
<evidence type="ECO:0000256" key="5">
    <source>
        <dbReference type="ARBA" id="ARBA00022989"/>
    </source>
</evidence>
<feature type="transmembrane region" description="Helical" evidence="7">
    <location>
        <begin position="176"/>
        <end position="206"/>
    </location>
</feature>
<dbReference type="SUPFAM" id="SSF161098">
    <property type="entry name" value="MetI-like"/>
    <property type="match status" value="1"/>
</dbReference>
<dbReference type="RefSeq" id="WP_378042536.1">
    <property type="nucleotide sequence ID" value="NZ_JBHLWH010000039.1"/>
</dbReference>